<dbReference type="Gene3D" id="3.30.160.60">
    <property type="entry name" value="Classic Zinc Finger"/>
    <property type="match status" value="5"/>
</dbReference>
<feature type="domain" description="C2H2-type" evidence="14">
    <location>
        <begin position="257"/>
        <end position="284"/>
    </location>
</feature>
<dbReference type="SUPFAM" id="SSF57667">
    <property type="entry name" value="beta-beta-alpha zinc fingers"/>
    <property type="match status" value="5"/>
</dbReference>
<keyword evidence="6 12" id="KW-0863">Zinc-finger</keyword>
<keyword evidence="16" id="KW-1185">Reference proteome</keyword>
<comment type="similarity">
    <text evidence="3">Belongs to the krueppel C2H2-type zinc-finger protein family.</text>
</comment>
<feature type="domain" description="C2H2-type" evidence="14">
    <location>
        <begin position="285"/>
        <end position="315"/>
    </location>
</feature>
<evidence type="ECO:0000256" key="1">
    <source>
        <dbReference type="ARBA" id="ARBA00003767"/>
    </source>
</evidence>
<evidence type="ECO:0000256" key="6">
    <source>
        <dbReference type="ARBA" id="ARBA00022771"/>
    </source>
</evidence>
<feature type="domain" description="C2H2-type" evidence="14">
    <location>
        <begin position="340"/>
        <end position="368"/>
    </location>
</feature>
<keyword evidence="8" id="KW-0805">Transcription regulation</keyword>
<accession>A0AAV2IQZ6</accession>
<evidence type="ECO:0000256" key="4">
    <source>
        <dbReference type="ARBA" id="ARBA00022723"/>
    </source>
</evidence>
<feature type="region of interest" description="Disordered" evidence="13">
    <location>
        <begin position="184"/>
        <end position="205"/>
    </location>
</feature>
<evidence type="ECO:0000256" key="12">
    <source>
        <dbReference type="PROSITE-ProRule" id="PRU00042"/>
    </source>
</evidence>
<dbReference type="AlphaFoldDB" id="A0AAV2IQZ6"/>
<dbReference type="GO" id="GO:0008270">
    <property type="term" value="F:zinc ion binding"/>
    <property type="evidence" value="ECO:0007669"/>
    <property type="project" value="UniProtKB-KW"/>
</dbReference>
<dbReference type="InterPro" id="IPR013087">
    <property type="entry name" value="Znf_C2H2_type"/>
</dbReference>
<keyword evidence="11" id="KW-0539">Nucleus</keyword>
<sequence length="759" mass="84977">MKGTSSIMCRNSKIMGDMKTPDFDDLLAAFDIPDMVDPKAAIESGQKLQSRLQLKSISSEPKKSSQSSLGDAFNKVLTSINPVPVYVPNLSPPSTANLILPSRGYMCVECGDSFALEKSLTQHRERRSVRIDVACNHCDKSLVFYNKCSLLSHARSHKDKGVAMQCSNLILKPIPTDQMIATANPASLHSMRRDSDSKKAPKRESQVVELSLPCAATVEDEVSKLDQPNHKCWECKEMFEDANSLAAHYQQESSNQKTCSVCQMMLPNPCSFQSHQRIHQHKAPYVCPECGASFQSVHIQANHVNRTCLHYSRRSGFSMVLADASTLKAHIQSSHCEVFYKCAICPMAFKSAPGTHSHVHTQHPGGKAGEPKLIHKCAMCDTVFTLQSLLYKHLEQHVNTHRVAVFKCPNCSMNYAHKQLMLDHIKATHGTLKPAEGPPNLSLPLILRATNSNCSSINLNHSKESGNENSPDKSLPKRGSSNNHKELRCSEYVCAECNTSFSCRETYGRHLRLKHGKVLKKHPCHHCEKCFSSVHALYRHNRLKHKDKSLSYPQCPPLSQPFIQRVVLDQNIHQEGKTKNATITETAPAQETIIPKRKPEVSSDGSCRDFDLVPLKKLKVNIINILKCAVCGFNTENTTAFREHIPRHKTDGSSYQCKECGLCYTSPRSLSRHLFITHRLKEPRGQGHSCPRQGRGADESQRENQLSADENDDGAPNTRCKVCSRDFETEAILNTHMRTHGMAFIKAKARRLREEMNTD</sequence>
<dbReference type="InterPro" id="IPR036236">
    <property type="entry name" value="Znf_C2H2_sf"/>
</dbReference>
<dbReference type="PANTHER" id="PTHR47222">
    <property type="entry name" value="ZINC FINGER PROTEIN 532-RELATED"/>
    <property type="match status" value="1"/>
</dbReference>
<evidence type="ECO:0000313" key="16">
    <source>
        <dbReference type="Proteomes" id="UP001497482"/>
    </source>
</evidence>
<feature type="compositionally biased region" description="Basic and acidic residues" evidence="13">
    <location>
        <begin position="461"/>
        <end position="475"/>
    </location>
</feature>
<dbReference type="PANTHER" id="PTHR47222:SF3">
    <property type="entry name" value="ZINC FINGER PROTEIN 532"/>
    <property type="match status" value="1"/>
</dbReference>
<feature type="domain" description="C2H2-type" evidence="14">
    <location>
        <begin position="105"/>
        <end position="124"/>
    </location>
</feature>
<organism evidence="15 16">
    <name type="scientific">Knipowitschia caucasica</name>
    <name type="common">Caucasian dwarf goby</name>
    <name type="synonym">Pomatoschistus caucasicus</name>
    <dbReference type="NCBI Taxonomy" id="637954"/>
    <lineage>
        <taxon>Eukaryota</taxon>
        <taxon>Metazoa</taxon>
        <taxon>Chordata</taxon>
        <taxon>Craniata</taxon>
        <taxon>Vertebrata</taxon>
        <taxon>Euteleostomi</taxon>
        <taxon>Actinopterygii</taxon>
        <taxon>Neopterygii</taxon>
        <taxon>Teleostei</taxon>
        <taxon>Neoteleostei</taxon>
        <taxon>Acanthomorphata</taxon>
        <taxon>Gobiaria</taxon>
        <taxon>Gobiiformes</taxon>
        <taxon>Gobioidei</taxon>
        <taxon>Gobiidae</taxon>
        <taxon>Gobiinae</taxon>
        <taxon>Knipowitschia</taxon>
    </lineage>
</organism>
<evidence type="ECO:0000256" key="11">
    <source>
        <dbReference type="ARBA" id="ARBA00023242"/>
    </source>
</evidence>
<feature type="domain" description="C2H2-type" evidence="14">
    <location>
        <begin position="406"/>
        <end position="434"/>
    </location>
</feature>
<dbReference type="GO" id="GO:0003677">
    <property type="term" value="F:DNA binding"/>
    <property type="evidence" value="ECO:0007669"/>
    <property type="project" value="UniProtKB-KW"/>
</dbReference>
<feature type="domain" description="C2H2-type" evidence="14">
    <location>
        <begin position="522"/>
        <end position="550"/>
    </location>
</feature>
<dbReference type="SMART" id="SM00355">
    <property type="entry name" value="ZnF_C2H2"/>
    <property type="match status" value="13"/>
</dbReference>
<dbReference type="Pfam" id="PF16622">
    <property type="entry name" value="zf-C2H2_11"/>
    <property type="match status" value="1"/>
</dbReference>
<dbReference type="Proteomes" id="UP001497482">
    <property type="component" value="Chromosome 1"/>
</dbReference>
<dbReference type="GO" id="GO:0005634">
    <property type="term" value="C:nucleus"/>
    <property type="evidence" value="ECO:0007669"/>
    <property type="project" value="UniProtKB-SubCell"/>
</dbReference>
<comment type="subcellular location">
    <subcellularLocation>
        <location evidence="2">Nucleus</location>
    </subcellularLocation>
</comment>
<keyword evidence="9" id="KW-0238">DNA-binding</keyword>
<protein>
    <recommendedName>
        <fullName evidence="14">C2H2-type domain-containing protein</fullName>
    </recommendedName>
</protein>
<evidence type="ECO:0000256" key="3">
    <source>
        <dbReference type="ARBA" id="ARBA00006991"/>
    </source>
</evidence>
<evidence type="ECO:0000256" key="9">
    <source>
        <dbReference type="ARBA" id="ARBA00023125"/>
    </source>
</evidence>
<evidence type="ECO:0000256" key="2">
    <source>
        <dbReference type="ARBA" id="ARBA00004123"/>
    </source>
</evidence>
<feature type="region of interest" description="Disordered" evidence="13">
    <location>
        <begin position="681"/>
        <end position="717"/>
    </location>
</feature>
<evidence type="ECO:0000256" key="13">
    <source>
        <dbReference type="SAM" id="MobiDB-lite"/>
    </source>
</evidence>
<evidence type="ECO:0000256" key="8">
    <source>
        <dbReference type="ARBA" id="ARBA00023015"/>
    </source>
</evidence>
<dbReference type="EMBL" id="OZ035823">
    <property type="protein sequence ID" value="CAL1567587.1"/>
    <property type="molecule type" value="Genomic_DNA"/>
</dbReference>
<feature type="region of interest" description="Disordered" evidence="13">
    <location>
        <begin position="458"/>
        <end position="483"/>
    </location>
</feature>
<feature type="domain" description="C2H2-type" evidence="14">
    <location>
        <begin position="718"/>
        <end position="740"/>
    </location>
</feature>
<feature type="compositionally biased region" description="Basic and acidic residues" evidence="13">
    <location>
        <begin position="191"/>
        <end position="205"/>
    </location>
</feature>
<gene>
    <name evidence="15" type="ORF">KC01_LOCUS380</name>
</gene>
<proteinExistence type="inferred from homology"/>
<dbReference type="InterPro" id="IPR057356">
    <property type="entry name" value="Znf-C2H2_ZNF592"/>
</dbReference>
<keyword evidence="10" id="KW-0804">Transcription</keyword>
<dbReference type="InterPro" id="IPR041697">
    <property type="entry name" value="Znf-C2H2_11"/>
</dbReference>
<reference evidence="15 16" key="1">
    <citation type="submission" date="2024-04" db="EMBL/GenBank/DDBJ databases">
        <authorList>
            <person name="Waldvogel A.-M."/>
            <person name="Schoenle A."/>
        </authorList>
    </citation>
    <scope>NUCLEOTIDE SEQUENCE [LARGE SCALE GENOMIC DNA]</scope>
</reference>
<dbReference type="InterPro" id="IPR045914">
    <property type="entry name" value="Zn532-like"/>
</dbReference>
<feature type="domain" description="C2H2-type" evidence="14">
    <location>
        <begin position="375"/>
        <end position="402"/>
    </location>
</feature>
<feature type="domain" description="C2H2-type" evidence="14">
    <location>
        <begin position="655"/>
        <end position="683"/>
    </location>
</feature>
<evidence type="ECO:0000256" key="10">
    <source>
        <dbReference type="ARBA" id="ARBA00023163"/>
    </source>
</evidence>
<keyword evidence="4" id="KW-0479">Metal-binding</keyword>
<evidence type="ECO:0000313" key="15">
    <source>
        <dbReference type="EMBL" id="CAL1567587.1"/>
    </source>
</evidence>
<comment type="function">
    <text evidence="1">May be involved in transcriptional regulation.</text>
</comment>
<keyword evidence="5" id="KW-0677">Repeat</keyword>
<dbReference type="Pfam" id="PF25412">
    <property type="entry name" value="zf-C2H2_ZNF592"/>
    <property type="match status" value="1"/>
</dbReference>
<evidence type="ECO:0000256" key="5">
    <source>
        <dbReference type="ARBA" id="ARBA00022737"/>
    </source>
</evidence>
<evidence type="ECO:0000256" key="7">
    <source>
        <dbReference type="ARBA" id="ARBA00022833"/>
    </source>
</evidence>
<dbReference type="PROSITE" id="PS50157">
    <property type="entry name" value="ZINC_FINGER_C2H2_2"/>
    <property type="match status" value="10"/>
</dbReference>
<evidence type="ECO:0000259" key="14">
    <source>
        <dbReference type="PROSITE" id="PS50157"/>
    </source>
</evidence>
<name>A0AAV2IQZ6_KNICA</name>
<dbReference type="PROSITE" id="PS00028">
    <property type="entry name" value="ZINC_FINGER_C2H2_1"/>
    <property type="match status" value="8"/>
</dbReference>
<keyword evidence="7" id="KW-0862">Zinc</keyword>
<feature type="domain" description="C2H2-type" evidence="14">
    <location>
        <begin position="492"/>
        <end position="515"/>
    </location>
</feature>